<feature type="compositionally biased region" description="Basic and acidic residues" evidence="1">
    <location>
        <begin position="368"/>
        <end position="389"/>
    </location>
</feature>
<dbReference type="AlphaFoldDB" id="A0A9X0BAQ0"/>
<evidence type="ECO:0000313" key="3">
    <source>
        <dbReference type="Proteomes" id="UP001147747"/>
    </source>
</evidence>
<gene>
    <name evidence="2" type="ORF">N7509_006096</name>
</gene>
<feature type="region of interest" description="Disordered" evidence="1">
    <location>
        <begin position="304"/>
        <end position="397"/>
    </location>
</feature>
<feature type="compositionally biased region" description="Low complexity" evidence="1">
    <location>
        <begin position="336"/>
        <end position="347"/>
    </location>
</feature>
<evidence type="ECO:0000256" key="1">
    <source>
        <dbReference type="SAM" id="MobiDB-lite"/>
    </source>
</evidence>
<feature type="compositionally biased region" description="Polar residues" evidence="1">
    <location>
        <begin position="313"/>
        <end position="324"/>
    </location>
</feature>
<proteinExistence type="predicted"/>
<dbReference type="OrthoDB" id="4369912at2759"/>
<reference evidence="2" key="1">
    <citation type="submission" date="2022-12" db="EMBL/GenBank/DDBJ databases">
        <authorList>
            <person name="Petersen C."/>
        </authorList>
    </citation>
    <scope>NUCLEOTIDE SEQUENCE</scope>
    <source>
        <strain evidence="2">IBT 29677</strain>
    </source>
</reference>
<organism evidence="2 3">
    <name type="scientific">Penicillium cosmopolitanum</name>
    <dbReference type="NCBI Taxonomy" id="1131564"/>
    <lineage>
        <taxon>Eukaryota</taxon>
        <taxon>Fungi</taxon>
        <taxon>Dikarya</taxon>
        <taxon>Ascomycota</taxon>
        <taxon>Pezizomycotina</taxon>
        <taxon>Eurotiomycetes</taxon>
        <taxon>Eurotiomycetidae</taxon>
        <taxon>Eurotiales</taxon>
        <taxon>Aspergillaceae</taxon>
        <taxon>Penicillium</taxon>
    </lineage>
</organism>
<sequence length="397" mass="44678">MVSPWPTAPPIGDDTESVRGLIDNFKEQYGHVFSHTTENPTASAPAGYVMGLMFQANRVISLMAEKMKNSSDPQLAHLFDSELSSTTEASPAVETSVVEQCAVDASKPSWSEKHSPGTMIKLAWDMEYPLHPYTPSAFQEMAHADVLKEFEAALHQSCDKKSHLWMPFLQHGDYVRFAEDYQPIIDRYLTVSAGYEAPIEIVWNLYDNLYVPGVKWRFQNHPASFLFKSFHLALERSGNPELAKIRATMAMRRCSRGINIYVDSREKRDIILRNTSLWVPHREWLVRAQIASVCGQAMYLKAPNAPPMPGPDSQANISNGSSTGVKAKPTPDHLNGQSAVPQQSGPQPQGPHSPPEGPWLKRKRQKLRSQEKASEKYEAWKKALRDDPNARSYKPYM</sequence>
<feature type="compositionally biased region" description="Pro residues" evidence="1">
    <location>
        <begin position="348"/>
        <end position="357"/>
    </location>
</feature>
<name>A0A9X0BAQ0_9EURO</name>
<dbReference type="GeneID" id="81369713"/>
<keyword evidence="3" id="KW-1185">Reference proteome</keyword>
<evidence type="ECO:0000313" key="2">
    <source>
        <dbReference type="EMBL" id="KAJ5397983.1"/>
    </source>
</evidence>
<dbReference type="Proteomes" id="UP001147747">
    <property type="component" value="Unassembled WGS sequence"/>
</dbReference>
<reference evidence="2" key="2">
    <citation type="journal article" date="2023" name="IMA Fungus">
        <title>Comparative genomic study of the Penicillium genus elucidates a diverse pangenome and 15 lateral gene transfer events.</title>
        <authorList>
            <person name="Petersen C."/>
            <person name="Sorensen T."/>
            <person name="Nielsen M.R."/>
            <person name="Sondergaard T.E."/>
            <person name="Sorensen J.L."/>
            <person name="Fitzpatrick D.A."/>
            <person name="Frisvad J.C."/>
            <person name="Nielsen K.L."/>
        </authorList>
    </citation>
    <scope>NUCLEOTIDE SEQUENCE</scope>
    <source>
        <strain evidence="2">IBT 29677</strain>
    </source>
</reference>
<dbReference type="RefSeq" id="XP_056490035.1">
    <property type="nucleotide sequence ID" value="XM_056630733.1"/>
</dbReference>
<protein>
    <submittedName>
        <fullName evidence="2">Uncharacterized protein</fullName>
    </submittedName>
</protein>
<comment type="caution">
    <text evidence="2">The sequence shown here is derived from an EMBL/GenBank/DDBJ whole genome shotgun (WGS) entry which is preliminary data.</text>
</comment>
<accession>A0A9X0BAQ0</accession>
<dbReference type="EMBL" id="JAPZBU010000006">
    <property type="protein sequence ID" value="KAJ5397983.1"/>
    <property type="molecule type" value="Genomic_DNA"/>
</dbReference>